<dbReference type="Gene3D" id="1.20.144.10">
    <property type="entry name" value="Phosphatidic acid phosphatase type 2/haloperoxidase"/>
    <property type="match status" value="1"/>
</dbReference>
<dbReference type="OrthoDB" id="5242960at2"/>
<comment type="caution">
    <text evidence="8">The sequence shown here is derived from an EMBL/GenBank/DDBJ whole genome shotgun (WGS) entry which is preliminary data.</text>
</comment>
<dbReference type="GO" id="GO:0016787">
    <property type="term" value="F:hydrolase activity"/>
    <property type="evidence" value="ECO:0007669"/>
    <property type="project" value="UniProtKB-KW"/>
</dbReference>
<evidence type="ECO:0000256" key="1">
    <source>
        <dbReference type="ARBA" id="ARBA00004651"/>
    </source>
</evidence>
<comment type="subcellular location">
    <subcellularLocation>
        <location evidence="1">Cell membrane</location>
        <topology evidence="1">Multi-pass membrane protein</topology>
    </subcellularLocation>
</comment>
<evidence type="ECO:0000256" key="3">
    <source>
        <dbReference type="ARBA" id="ARBA00022692"/>
    </source>
</evidence>
<dbReference type="InterPro" id="IPR016064">
    <property type="entry name" value="NAD/diacylglycerol_kinase_sf"/>
</dbReference>
<evidence type="ECO:0000256" key="2">
    <source>
        <dbReference type="ARBA" id="ARBA00022475"/>
    </source>
</evidence>
<dbReference type="EMBL" id="PVUE01000009">
    <property type="protein sequence ID" value="PRZ41474.1"/>
    <property type="molecule type" value="Genomic_DNA"/>
</dbReference>
<dbReference type="PROSITE" id="PS50146">
    <property type="entry name" value="DAGK"/>
    <property type="match status" value="1"/>
</dbReference>
<dbReference type="InterPro" id="IPR000326">
    <property type="entry name" value="PAP2/HPO"/>
</dbReference>
<keyword evidence="9" id="KW-1185">Reference proteome</keyword>
<dbReference type="Gene3D" id="2.60.200.40">
    <property type="match status" value="1"/>
</dbReference>
<evidence type="ECO:0000313" key="8">
    <source>
        <dbReference type="EMBL" id="PRZ41474.1"/>
    </source>
</evidence>
<evidence type="ECO:0000256" key="6">
    <source>
        <dbReference type="ARBA" id="ARBA00023136"/>
    </source>
</evidence>
<dbReference type="SUPFAM" id="SSF48317">
    <property type="entry name" value="Acid phosphatase/Vanadium-dependent haloperoxidase"/>
    <property type="match status" value="1"/>
</dbReference>
<dbReference type="Pfam" id="PF00781">
    <property type="entry name" value="DAGK_cat"/>
    <property type="match status" value="1"/>
</dbReference>
<dbReference type="CDD" id="cd01610">
    <property type="entry name" value="PAP2_like"/>
    <property type="match status" value="1"/>
</dbReference>
<dbReference type="Pfam" id="PF01569">
    <property type="entry name" value="PAP2"/>
    <property type="match status" value="1"/>
</dbReference>
<protein>
    <submittedName>
        <fullName evidence="8">Undecaprenyl-diphosphatase</fullName>
    </submittedName>
</protein>
<feature type="domain" description="DAGKc" evidence="7">
    <location>
        <begin position="203"/>
        <end position="327"/>
    </location>
</feature>
<dbReference type="InterPro" id="IPR017438">
    <property type="entry name" value="ATP-NAD_kinase_N"/>
</dbReference>
<keyword evidence="3" id="KW-0812">Transmembrane</keyword>
<keyword evidence="6" id="KW-0472">Membrane</keyword>
<keyword evidence="4" id="KW-0378">Hydrolase</keyword>
<dbReference type="SMART" id="SM00014">
    <property type="entry name" value="acidPPc"/>
    <property type="match status" value="1"/>
</dbReference>
<dbReference type="Proteomes" id="UP000237752">
    <property type="component" value="Unassembled WGS sequence"/>
</dbReference>
<dbReference type="SUPFAM" id="SSF111331">
    <property type="entry name" value="NAD kinase/diacylglycerol kinase-like"/>
    <property type="match status" value="1"/>
</dbReference>
<name>A0A2T0ZYW6_9ACTN</name>
<dbReference type="GO" id="GO:0005886">
    <property type="term" value="C:plasma membrane"/>
    <property type="evidence" value="ECO:0007669"/>
    <property type="project" value="UniProtKB-SubCell"/>
</dbReference>
<dbReference type="GO" id="GO:0016301">
    <property type="term" value="F:kinase activity"/>
    <property type="evidence" value="ECO:0007669"/>
    <property type="project" value="InterPro"/>
</dbReference>
<proteinExistence type="predicted"/>
<dbReference type="PANTHER" id="PTHR14969">
    <property type="entry name" value="SPHINGOSINE-1-PHOSPHATE PHOSPHOHYDROLASE"/>
    <property type="match status" value="1"/>
</dbReference>
<dbReference type="Gene3D" id="3.40.50.10330">
    <property type="entry name" value="Probable inorganic polyphosphate/atp-NAD kinase, domain 1"/>
    <property type="match status" value="1"/>
</dbReference>
<dbReference type="InterPro" id="IPR001206">
    <property type="entry name" value="Diacylglycerol_kinase_cat_dom"/>
</dbReference>
<dbReference type="SMART" id="SM00046">
    <property type="entry name" value="DAGKc"/>
    <property type="match status" value="1"/>
</dbReference>
<evidence type="ECO:0000259" key="7">
    <source>
        <dbReference type="PROSITE" id="PS50146"/>
    </source>
</evidence>
<sequence>MNKTDWRRVTRTVSTLDREVFSAVARTDSPVLDSVMPKVSRAADYSLLWMAIAAGMRLSRSRVTNRAAARGIGTLAVSSLVTNQIAKRVRARKRPLTEGVPLARLAKRMPTSHSFPSGHSASAAAFAIGAGMESAPIGLGLAALGGAVGFSRVATGAHYPSDVIGGFAIGAGLAVLGAKLIPPVRVPPPGRSEPLQVELPRRADGAGLVVVANPASGSGRGGEVIDEIKQKLPKAEVVRLEKDDDVEEILDKAAARGDVLGIAGGDGTVCAAAVAAMKHDVPLAVFPGGTFNHFAGDLGVGEVDDVVDAVSQGTATKVDVAYLNDKAFLNTASAGSYPEFVRIREKYEKRIGKPLAAALAGFRVMRSDPTSRVRYDGKEFEMQLLFIGNSLYEPRGFAPSLRTRLADGLLDVRILQGATAFSLAKVVGSLLTGQLSRNKRYHEIDAPEFEMEILDGAVSLARDGELGEEADRLSLRVDYRALTVYRPPYAEI</sequence>
<dbReference type="AlphaFoldDB" id="A0A2T0ZYW6"/>
<accession>A0A2T0ZYW6</accession>
<evidence type="ECO:0000256" key="5">
    <source>
        <dbReference type="ARBA" id="ARBA00022989"/>
    </source>
</evidence>
<keyword evidence="2" id="KW-1003">Cell membrane</keyword>
<keyword evidence="5" id="KW-1133">Transmembrane helix</keyword>
<evidence type="ECO:0000313" key="9">
    <source>
        <dbReference type="Proteomes" id="UP000237752"/>
    </source>
</evidence>
<evidence type="ECO:0000256" key="4">
    <source>
        <dbReference type="ARBA" id="ARBA00022801"/>
    </source>
</evidence>
<dbReference type="PANTHER" id="PTHR14969:SF62">
    <property type="entry name" value="DECAPRENYLPHOSPHORYL-5-PHOSPHORIBOSE PHOSPHATASE RV3807C-RELATED"/>
    <property type="match status" value="1"/>
</dbReference>
<organism evidence="8 9">
    <name type="scientific">Antricoccus suffuscus</name>
    <dbReference type="NCBI Taxonomy" id="1629062"/>
    <lineage>
        <taxon>Bacteria</taxon>
        <taxon>Bacillati</taxon>
        <taxon>Actinomycetota</taxon>
        <taxon>Actinomycetes</taxon>
        <taxon>Geodermatophilales</taxon>
        <taxon>Antricoccaceae</taxon>
        <taxon>Antricoccus</taxon>
    </lineage>
</organism>
<reference evidence="8 9" key="1">
    <citation type="submission" date="2018-03" db="EMBL/GenBank/DDBJ databases">
        <title>Genomic Encyclopedia of Archaeal and Bacterial Type Strains, Phase II (KMG-II): from individual species to whole genera.</title>
        <authorList>
            <person name="Goeker M."/>
        </authorList>
    </citation>
    <scope>NUCLEOTIDE SEQUENCE [LARGE SCALE GENOMIC DNA]</scope>
    <source>
        <strain evidence="8 9">DSM 100065</strain>
    </source>
</reference>
<gene>
    <name evidence="8" type="ORF">CLV47_10921</name>
</gene>
<dbReference type="InterPro" id="IPR036938">
    <property type="entry name" value="PAP2/HPO_sf"/>
</dbReference>